<protein>
    <submittedName>
        <fullName evidence="2">Uncharacterized protein</fullName>
    </submittedName>
</protein>
<organism evidence="2 3">
    <name type="scientific">Diversispora epigaea</name>
    <dbReference type="NCBI Taxonomy" id="1348612"/>
    <lineage>
        <taxon>Eukaryota</taxon>
        <taxon>Fungi</taxon>
        <taxon>Fungi incertae sedis</taxon>
        <taxon>Mucoromycota</taxon>
        <taxon>Glomeromycotina</taxon>
        <taxon>Glomeromycetes</taxon>
        <taxon>Diversisporales</taxon>
        <taxon>Diversisporaceae</taxon>
        <taxon>Diversispora</taxon>
    </lineage>
</organism>
<accession>A0A397HVY5</accession>
<feature type="region of interest" description="Disordered" evidence="1">
    <location>
        <begin position="86"/>
        <end position="132"/>
    </location>
</feature>
<feature type="region of interest" description="Disordered" evidence="1">
    <location>
        <begin position="150"/>
        <end position="172"/>
    </location>
</feature>
<name>A0A397HVY5_9GLOM</name>
<evidence type="ECO:0000256" key="1">
    <source>
        <dbReference type="SAM" id="MobiDB-lite"/>
    </source>
</evidence>
<reference evidence="2 3" key="1">
    <citation type="submission" date="2018-08" db="EMBL/GenBank/DDBJ databases">
        <title>Genome and evolution of the arbuscular mycorrhizal fungus Diversispora epigaea (formerly Glomus versiforme) and its bacterial endosymbionts.</title>
        <authorList>
            <person name="Sun X."/>
            <person name="Fei Z."/>
            <person name="Harrison M."/>
        </authorList>
    </citation>
    <scope>NUCLEOTIDE SEQUENCE [LARGE SCALE GENOMIC DNA]</scope>
    <source>
        <strain evidence="2 3">IT104</strain>
    </source>
</reference>
<gene>
    <name evidence="2" type="ORF">Glove_301g7</name>
</gene>
<dbReference type="AlphaFoldDB" id="A0A397HVY5"/>
<dbReference type="Proteomes" id="UP000266861">
    <property type="component" value="Unassembled WGS sequence"/>
</dbReference>
<comment type="caution">
    <text evidence="2">The sequence shown here is derived from an EMBL/GenBank/DDBJ whole genome shotgun (WGS) entry which is preliminary data.</text>
</comment>
<evidence type="ECO:0000313" key="2">
    <source>
        <dbReference type="EMBL" id="RHZ67399.1"/>
    </source>
</evidence>
<dbReference type="EMBL" id="PQFF01000275">
    <property type="protein sequence ID" value="RHZ67399.1"/>
    <property type="molecule type" value="Genomic_DNA"/>
</dbReference>
<sequence length="199" mass="23385">MATKSKDHYFSDYNCARPYIELDSLQYMSLREKNNVLKVRGEKIVRRDAEAKAKLKRLAKKEEEERMKAAVDDLEEIGRAVKELESKSRKRNRIEYDDGGDDEKKRGSAGRENSEKAKLKRLAKKEEEERMKAAVDDLEEIGRAVKELESKSRKRNRIEYDDGGDDEKKRGKVIYTSRLPKPMNDENFGNELEEFKIYW</sequence>
<evidence type="ECO:0000313" key="3">
    <source>
        <dbReference type="Proteomes" id="UP000266861"/>
    </source>
</evidence>
<keyword evidence="3" id="KW-1185">Reference proteome</keyword>
<proteinExistence type="predicted"/>